<keyword evidence="2" id="KW-0378">Hydrolase</keyword>
<gene>
    <name evidence="2" type="ORF">J2Z66_005634</name>
</gene>
<dbReference type="SUPFAM" id="SSF51004">
    <property type="entry name" value="C-terminal (heme d1) domain of cytochrome cd1-nitrite reductase"/>
    <property type="match status" value="1"/>
</dbReference>
<proteinExistence type="inferred from homology"/>
<dbReference type="EMBL" id="JAGGLB010000022">
    <property type="protein sequence ID" value="MBP1994008.1"/>
    <property type="molecule type" value="Genomic_DNA"/>
</dbReference>
<organism evidence="2 3">
    <name type="scientific">Paenibacillus eucommiae</name>
    <dbReference type="NCBI Taxonomy" id="1355755"/>
    <lineage>
        <taxon>Bacteria</taxon>
        <taxon>Bacillati</taxon>
        <taxon>Bacillota</taxon>
        <taxon>Bacilli</taxon>
        <taxon>Bacillales</taxon>
        <taxon>Paenibacillaceae</taxon>
        <taxon>Paenibacillus</taxon>
    </lineage>
</organism>
<comment type="similarity">
    <text evidence="1">Belongs to the cycloisomerase 2 family.</text>
</comment>
<dbReference type="InterPro" id="IPR019405">
    <property type="entry name" value="Lactonase_7-beta_prop"/>
</dbReference>
<comment type="caution">
    <text evidence="2">The sequence shown here is derived from an EMBL/GenBank/DDBJ whole genome shotgun (WGS) entry which is preliminary data.</text>
</comment>
<keyword evidence="3" id="KW-1185">Reference proteome</keyword>
<evidence type="ECO:0000256" key="1">
    <source>
        <dbReference type="ARBA" id="ARBA00005564"/>
    </source>
</evidence>
<dbReference type="EC" id="3.1.1.31" evidence="2"/>
<accession>A0ABS4J2G2</accession>
<dbReference type="PANTHER" id="PTHR30344:SF1">
    <property type="entry name" value="6-PHOSPHOGLUCONOLACTONASE"/>
    <property type="match status" value="1"/>
</dbReference>
<evidence type="ECO:0000313" key="3">
    <source>
        <dbReference type="Proteomes" id="UP001519287"/>
    </source>
</evidence>
<reference evidence="2 3" key="1">
    <citation type="submission" date="2021-03" db="EMBL/GenBank/DDBJ databases">
        <title>Genomic Encyclopedia of Type Strains, Phase IV (KMG-IV): sequencing the most valuable type-strain genomes for metagenomic binning, comparative biology and taxonomic classification.</title>
        <authorList>
            <person name="Goeker M."/>
        </authorList>
    </citation>
    <scope>NUCLEOTIDE SEQUENCE [LARGE SCALE GENOMIC DNA]</scope>
    <source>
        <strain evidence="2 3">DSM 26048</strain>
    </source>
</reference>
<dbReference type="InterPro" id="IPR050282">
    <property type="entry name" value="Cycloisomerase_2"/>
</dbReference>
<dbReference type="GO" id="GO:0017057">
    <property type="term" value="F:6-phosphogluconolactonase activity"/>
    <property type="evidence" value="ECO:0007669"/>
    <property type="project" value="UniProtKB-EC"/>
</dbReference>
<dbReference type="Gene3D" id="2.130.10.10">
    <property type="entry name" value="YVTN repeat-like/Quinoprotein amine dehydrogenase"/>
    <property type="match status" value="1"/>
</dbReference>
<sequence>MTINTDQMRQLVFVGSYAEASASGVYVYSLDADSGALTLLNQVSGLQNPTFLNLDVTNQRLYAIAERLTDGQRMGAAVAFSIDPTKGTLQELNRSATVDATTCHIQRDKDNQFLVVSSYSGGKLGLLSLAGDGQVGELLDAKQHEGHSVDPDNQNKPHVHFAVFSPDNRFVLAADLGIDRIRTYKVDGAQRKLVSQSDAVLQPGAGPRHLAFHPNEEHLYVINELNSTITLFHYDRGTGELTTQATVSTLPEDYNGENACAEIQLSSDGRFLYGSNRGHDSLVVFAIDPDTGNLAYVEHVSTQGEHPRHFSLTPDGQFLLAANRDTNNIATFRVDTQSGKLQYTGQQVQTSKPVCVKIGLFPVH</sequence>
<name>A0ABS4J2G2_9BACL</name>
<dbReference type="PANTHER" id="PTHR30344">
    <property type="entry name" value="6-PHOSPHOGLUCONOLACTONASE-RELATED"/>
    <property type="match status" value="1"/>
</dbReference>
<dbReference type="Pfam" id="PF10282">
    <property type="entry name" value="Lactonase"/>
    <property type="match status" value="1"/>
</dbReference>
<dbReference type="InterPro" id="IPR011048">
    <property type="entry name" value="Haem_d1_sf"/>
</dbReference>
<protein>
    <submittedName>
        <fullName evidence="2">6-phosphogluconolactonase</fullName>
        <ecNumber evidence="2">3.1.1.31</ecNumber>
    </submittedName>
</protein>
<dbReference type="Proteomes" id="UP001519287">
    <property type="component" value="Unassembled WGS sequence"/>
</dbReference>
<dbReference type="RefSeq" id="WP_209975873.1">
    <property type="nucleotide sequence ID" value="NZ_JAGGLB010000022.1"/>
</dbReference>
<dbReference type="InterPro" id="IPR015943">
    <property type="entry name" value="WD40/YVTN_repeat-like_dom_sf"/>
</dbReference>
<evidence type="ECO:0000313" key="2">
    <source>
        <dbReference type="EMBL" id="MBP1994008.1"/>
    </source>
</evidence>